<gene>
    <name evidence="2" type="ORF">HOLleu_01586</name>
</gene>
<dbReference type="PANTHER" id="PTHR46312:SF2">
    <property type="entry name" value="NUCLEOTIDE-BINDING OLIGOMERIZATION DOMAIN-CONTAINING PROTEIN 2-LIKE"/>
    <property type="match status" value="1"/>
</dbReference>
<protein>
    <submittedName>
        <fullName evidence="2">NLR family CARD domain-containing protein 4</fullName>
    </submittedName>
</protein>
<organism evidence="2 3">
    <name type="scientific">Holothuria leucospilota</name>
    <name type="common">Black long sea cucumber</name>
    <name type="synonym">Mertensiothuria leucospilota</name>
    <dbReference type="NCBI Taxonomy" id="206669"/>
    <lineage>
        <taxon>Eukaryota</taxon>
        <taxon>Metazoa</taxon>
        <taxon>Echinodermata</taxon>
        <taxon>Eleutherozoa</taxon>
        <taxon>Echinozoa</taxon>
        <taxon>Holothuroidea</taxon>
        <taxon>Aspidochirotacea</taxon>
        <taxon>Aspidochirotida</taxon>
        <taxon>Holothuriidae</taxon>
        <taxon>Holothuria</taxon>
    </lineage>
</organism>
<keyword evidence="3" id="KW-1185">Reference proteome</keyword>
<dbReference type="PANTHER" id="PTHR46312">
    <property type="entry name" value="NACHT DOMAIN-CONTAINING PROTEIN"/>
    <property type="match status" value="1"/>
</dbReference>
<dbReference type="PROSITE" id="PS50837">
    <property type="entry name" value="NACHT"/>
    <property type="match status" value="1"/>
</dbReference>
<reference evidence="2" key="1">
    <citation type="submission" date="2021-10" db="EMBL/GenBank/DDBJ databases">
        <title>Tropical sea cucumber genome reveals ecological adaptation and Cuvierian tubules defense mechanism.</title>
        <authorList>
            <person name="Chen T."/>
        </authorList>
    </citation>
    <scope>NUCLEOTIDE SEQUENCE</scope>
    <source>
        <strain evidence="2">Nanhai2018</strain>
        <tissue evidence="2">Muscle</tissue>
    </source>
</reference>
<evidence type="ECO:0000313" key="3">
    <source>
        <dbReference type="Proteomes" id="UP001152320"/>
    </source>
</evidence>
<evidence type="ECO:0000259" key="1">
    <source>
        <dbReference type="PROSITE" id="PS50837"/>
    </source>
</evidence>
<comment type="caution">
    <text evidence="2">The sequence shown here is derived from an EMBL/GenBank/DDBJ whole genome shotgun (WGS) entry which is preliminary data.</text>
</comment>
<dbReference type="Pfam" id="PF05729">
    <property type="entry name" value="NACHT"/>
    <property type="match status" value="1"/>
</dbReference>
<dbReference type="Gene3D" id="3.40.50.300">
    <property type="entry name" value="P-loop containing nucleotide triphosphate hydrolases"/>
    <property type="match status" value="1"/>
</dbReference>
<dbReference type="SUPFAM" id="SSF52540">
    <property type="entry name" value="P-loop containing nucleoside triphosphate hydrolases"/>
    <property type="match status" value="1"/>
</dbReference>
<dbReference type="InterPro" id="IPR027417">
    <property type="entry name" value="P-loop_NTPase"/>
</dbReference>
<sequence>MESDTSEEGACPKKAPTGGDLKDFDKFLIDIKNVFLNDEIPMLATALDFTPAERDKVERSEDPGHVFVHLLKRKGIISRTDISALTEKLKFCGLRGVADDVSDSFKRHLFQTKLQPTEAPEYKGKKTQFVAELRSKYTNLCGEIQPVPFLREKYDIDKLFVESGIKFLDEEQRSSDKNETWTRLKEYKMVFTDPRIKSKRRIIDGEPGYGKSTFVLQITNDWCHERAPMKEFEILILLRLRQLKNAPTIYSAIKRFLLPKDSKLTEDDIESILDSSSTLILLDGYDEYPDKENGDTDIQHIIRGDMFLKHEIVLTTRTSCLPPKYSRDTKRIRLTGFDEASRDSYIANVVARGCPDGATKISHFFKVNPVPSDLCKIPLFFTMISYMVKNSERFRNFSNVTQFFRHVIKCFHSHRETKVTEGNQEELDHSKLDKLAFEGLSDKVQQISWAKNKLIDEIGKNFYERYVNIGILIEEEGFDYDSLEYHTETRFFHKLFAEWYGAHYLATIAAQPETELDPWPKTELETVLDNFNQSTGTLQPEHATTRENVHSLKSLAPFDVHYVYRYACGLNPVAAEKIIKHMGTNKYYDRYTMLCITEWGGSLEAIMDTITSLCSREIHFRYRDSLLLQRSTIELVQFASSRKIPVYSLSLWDCLINEGTMGKLCVTPSNLPLPVFDYTLHNLVIMETGREITEAECDNIFRYSAMCRGLKQLQFSRCLPPRYISVTESVSVLRSRNVQVRWWSGRGYFSLNFESNQWENFFGGTPLAEELEYQKAVKDIRGWTKERKQLVGKD</sequence>
<dbReference type="EMBL" id="JAIZAY010000001">
    <property type="protein sequence ID" value="KAJ8049036.1"/>
    <property type="molecule type" value="Genomic_DNA"/>
</dbReference>
<dbReference type="Proteomes" id="UP001152320">
    <property type="component" value="Chromosome 1"/>
</dbReference>
<dbReference type="AlphaFoldDB" id="A0A9Q1HKX9"/>
<feature type="domain" description="NACHT" evidence="1">
    <location>
        <begin position="199"/>
        <end position="319"/>
    </location>
</feature>
<dbReference type="InterPro" id="IPR007111">
    <property type="entry name" value="NACHT_NTPase"/>
</dbReference>
<proteinExistence type="predicted"/>
<accession>A0A9Q1HKX9</accession>
<evidence type="ECO:0000313" key="2">
    <source>
        <dbReference type="EMBL" id="KAJ8049036.1"/>
    </source>
</evidence>
<dbReference type="OrthoDB" id="120976at2759"/>
<name>A0A9Q1HKX9_HOLLE</name>